<dbReference type="GO" id="GO:0006935">
    <property type="term" value="P:chemotaxis"/>
    <property type="evidence" value="ECO:0007669"/>
    <property type="project" value="InterPro"/>
</dbReference>
<dbReference type="PANTHER" id="PTHR32089:SF112">
    <property type="entry name" value="LYSOZYME-LIKE PROTEIN-RELATED"/>
    <property type="match status" value="1"/>
</dbReference>
<dbReference type="SUPFAM" id="SSF58104">
    <property type="entry name" value="Methyl-accepting chemotaxis protein (MCP) signaling domain"/>
    <property type="match status" value="1"/>
</dbReference>
<evidence type="ECO:0000313" key="4">
    <source>
        <dbReference type="EMBL" id="EFK95547.1"/>
    </source>
</evidence>
<dbReference type="PRINTS" id="PR00260">
    <property type="entry name" value="CHEMTRNSDUCR"/>
</dbReference>
<dbReference type="InterPro" id="IPR004090">
    <property type="entry name" value="Chemotax_Me-accpt_rcpt"/>
</dbReference>
<sequence length="495" mass="52402">MVLMNSVLLFLCVTSVLTAVTVSVLHVRMRRQVACLSLLDERLRSLDQVCLTGLGGALDSMRNDDVSMRLEPKTRRIDVHVDGVVGELIDTFNGMLDRAHGGLRSYNELADRYEFIMSRLNGVTDMLGGLQGNCLTDLTSSLDAMREHDLGRRVVPRTTPVDVEDHDVAVVGRLVETANGMLSNVQSSVESYNQMADAQTTLIRDLTSIAMHLSQASEALASNASEVERGTTEVAESASALAHGVTQQNELLRTVGDATARASDVTGEARDLGVQGVDAARQASEAMADLRSSSGTITSAMAELRDRTDRIGDIVAAITKIADQTNLLALNAAIEAARAGEHGRGFAVVADEVRKLAEESQQAAGSIGTILAEISSETTRVTSLVDVTVERTAQGAELVDDAQAMFGRIETSIADVASLVDEIEQAASAVAIVAGSALEATEQVAAASEETTASMQEVAASSRELASMSSRLRTVTGDFSLADRSEHVSIGLRAA</sequence>
<proteinExistence type="inferred from homology"/>
<evidence type="ECO:0000259" key="3">
    <source>
        <dbReference type="PROSITE" id="PS50111"/>
    </source>
</evidence>
<dbReference type="EMBL" id="ADZX01000741">
    <property type="protein sequence ID" value="EFK95547.1"/>
    <property type="molecule type" value="Genomic_DNA"/>
</dbReference>
<reference evidence="4" key="1">
    <citation type="submission" date="2010-07" db="EMBL/GenBank/DDBJ databases">
        <authorList>
            <consortium name="CONSOLIDER consortium CSD2007-00005"/>
            <person name="Guazzaroni M.-E."/>
            <person name="Richter M."/>
            <person name="Garcia-Salamanca A."/>
            <person name="Yarza P."/>
            <person name="Ferrer M."/>
        </authorList>
    </citation>
    <scope>NUCLEOTIDE SEQUENCE</scope>
</reference>
<comment type="caution">
    <text evidence="4">The sequence shown here is derived from an EMBL/GenBank/DDBJ whole genome shotgun (WGS) entry which is preliminary data.</text>
</comment>
<evidence type="ECO:0000256" key="2">
    <source>
        <dbReference type="ARBA" id="ARBA00029447"/>
    </source>
</evidence>
<evidence type="ECO:0000256" key="1">
    <source>
        <dbReference type="ARBA" id="ARBA00023224"/>
    </source>
</evidence>
<protein>
    <submittedName>
        <fullName evidence="4">Chemotaxis methyl-accepting receptor</fullName>
    </submittedName>
</protein>
<comment type="similarity">
    <text evidence="2">Belongs to the methyl-accepting chemotaxis (MCP) protein family.</text>
</comment>
<dbReference type="PANTHER" id="PTHR32089">
    <property type="entry name" value="METHYL-ACCEPTING CHEMOTAXIS PROTEIN MCPB"/>
    <property type="match status" value="1"/>
</dbReference>
<dbReference type="CDD" id="cd11386">
    <property type="entry name" value="MCP_signal"/>
    <property type="match status" value="1"/>
</dbReference>
<keyword evidence="1" id="KW-0807">Transducer</keyword>
<dbReference type="Gene3D" id="1.10.287.950">
    <property type="entry name" value="Methyl-accepting chemotaxis protein"/>
    <property type="match status" value="1"/>
</dbReference>
<reference evidence="4" key="2">
    <citation type="journal article" date="2011" name="Microb. Ecol.">
        <title>Taxonomic and Functional Metagenomic Profiling of the Microbial Community in the Anoxic Sediment of a Sub-saline Shallow Lake (Laguna de Carrizo, Central Spain).</title>
        <authorList>
            <person name="Ferrer M."/>
            <person name="Guazzaroni M.E."/>
            <person name="Richter M."/>
            <person name="Garcia-Salamanca A."/>
            <person name="Yarza P."/>
            <person name="Suarez-Suarez A."/>
            <person name="Solano J."/>
            <person name="Alcaide M."/>
            <person name="van Dillewijn P."/>
            <person name="Molina-Henares M.A."/>
            <person name="Lopez-Cortes N."/>
            <person name="Al-Ramahi Y."/>
            <person name="Guerrero C."/>
            <person name="Acosta A."/>
            <person name="de Eugenio L.I."/>
            <person name="Martinez V."/>
            <person name="Marques S."/>
            <person name="Rojo F."/>
            <person name="Santero E."/>
            <person name="Genilloud O."/>
            <person name="Perez-Perez J."/>
            <person name="Rossello-Mora R."/>
            <person name="Ramos J.L."/>
        </authorList>
    </citation>
    <scope>NUCLEOTIDE SEQUENCE</scope>
</reference>
<dbReference type="SMART" id="SM00283">
    <property type="entry name" value="MA"/>
    <property type="match status" value="1"/>
</dbReference>
<dbReference type="AlphaFoldDB" id="D9PLL8"/>
<keyword evidence="4" id="KW-0675">Receptor</keyword>
<name>D9PLL8_9ZZZZ</name>
<dbReference type="PROSITE" id="PS50111">
    <property type="entry name" value="CHEMOTAXIS_TRANSDUC_2"/>
    <property type="match status" value="1"/>
</dbReference>
<dbReference type="GO" id="GO:0016020">
    <property type="term" value="C:membrane"/>
    <property type="evidence" value="ECO:0007669"/>
    <property type="project" value="InterPro"/>
</dbReference>
<organism evidence="4">
    <name type="scientific">sediment metagenome</name>
    <dbReference type="NCBI Taxonomy" id="749907"/>
    <lineage>
        <taxon>unclassified sequences</taxon>
        <taxon>metagenomes</taxon>
        <taxon>ecological metagenomes</taxon>
    </lineage>
</organism>
<gene>
    <name evidence="4" type="ORF">LDC_2441</name>
</gene>
<feature type="domain" description="Methyl-accepting transducer" evidence="3">
    <location>
        <begin position="209"/>
        <end position="459"/>
    </location>
</feature>
<dbReference type="GO" id="GO:0007165">
    <property type="term" value="P:signal transduction"/>
    <property type="evidence" value="ECO:0007669"/>
    <property type="project" value="UniProtKB-KW"/>
</dbReference>
<dbReference type="GO" id="GO:0004888">
    <property type="term" value="F:transmembrane signaling receptor activity"/>
    <property type="evidence" value="ECO:0007669"/>
    <property type="project" value="InterPro"/>
</dbReference>
<accession>D9PLL8</accession>
<dbReference type="Pfam" id="PF00015">
    <property type="entry name" value="MCPsignal"/>
    <property type="match status" value="1"/>
</dbReference>
<dbReference type="InterPro" id="IPR004089">
    <property type="entry name" value="MCPsignal_dom"/>
</dbReference>